<feature type="transmembrane region" description="Helical" evidence="1">
    <location>
        <begin position="371"/>
        <end position="392"/>
    </location>
</feature>
<evidence type="ECO:0000256" key="1">
    <source>
        <dbReference type="SAM" id="Phobius"/>
    </source>
</evidence>
<feature type="transmembrane region" description="Helical" evidence="1">
    <location>
        <begin position="486"/>
        <end position="513"/>
    </location>
</feature>
<protein>
    <submittedName>
        <fullName evidence="2">Uncharacterized protein</fullName>
    </submittedName>
</protein>
<feature type="transmembrane region" description="Helical" evidence="1">
    <location>
        <begin position="443"/>
        <end position="465"/>
    </location>
</feature>
<proteinExistence type="predicted"/>
<evidence type="ECO:0000313" key="2">
    <source>
        <dbReference type="EMBL" id="OIV37636.1"/>
    </source>
</evidence>
<comment type="caution">
    <text evidence="2">The sequence shown here is derived from an EMBL/GenBank/DDBJ whole genome shotgun (WGS) entry which is preliminary data.</text>
</comment>
<sequence length="546" mass="57287">MSGWGPEDDRTPVALAWLRIKRRAHRAQRNRDLGFILYAVVLIGIGWGSTVVYRTVHGLVLNSLHGNLGPALLRTLPAGLVLIGAALALLAARDGLWRGPVVVPGPTVSWLLGQPVDRARVLRPWFRNNALAGAVVGALCALGGAVLLAYVHLASFGVAFAALLAPGLGLPLLAAALGAAVERRPRLASLVRRLSPFAALALVAVAAQTVFAWLGHPVRVLERIELWSGPWGWAAQPVIRASGGSAPGWWAALALLAAASAWALWQAWRDAAAVPNAALRARAATASTVASVGWSVELRAARLAVAQATAGDGRRRLPRLPMPKRRALLVPWRDATALLRAPGRVGRAVLWTAAGAAAAGWATALPGAERGLMLVAALVLGYVGVATLAESARVETDDLRRAAWSPFRMSSLMLRHTVVPALAGAVLGALEAIPFALRGGEARWALLVMPLCAVPFAVAAVYGACRGPVRSDRMILGAPTPAGDPGIFVFLAWYWAAPLISVTVLTVTLLFVIAGSSPLNVIAPAVALTALLLALVRWQAGRLLKR</sequence>
<keyword evidence="1" id="KW-0472">Membrane</keyword>
<accession>A0A1J7C7Y4</accession>
<dbReference type="Proteomes" id="UP000243342">
    <property type="component" value="Unassembled WGS sequence"/>
</dbReference>
<feature type="transmembrane region" description="Helical" evidence="1">
    <location>
        <begin position="130"/>
        <end position="153"/>
    </location>
</feature>
<dbReference type="AlphaFoldDB" id="A0A1J7C7Y4"/>
<feature type="transmembrane region" description="Helical" evidence="1">
    <location>
        <begin position="159"/>
        <end position="181"/>
    </location>
</feature>
<evidence type="ECO:0000313" key="3">
    <source>
        <dbReference type="Proteomes" id="UP000243342"/>
    </source>
</evidence>
<feature type="transmembrane region" description="Helical" evidence="1">
    <location>
        <begin position="519"/>
        <end position="538"/>
    </location>
</feature>
<feature type="transmembrane region" description="Helical" evidence="1">
    <location>
        <begin position="33"/>
        <end position="53"/>
    </location>
</feature>
<feature type="transmembrane region" description="Helical" evidence="1">
    <location>
        <begin position="73"/>
        <end position="92"/>
    </location>
</feature>
<keyword evidence="1" id="KW-0812">Transmembrane</keyword>
<dbReference type="STRING" id="1428644.BIV57_10055"/>
<organism evidence="2 3">
    <name type="scientific">Mangrovactinospora gilvigrisea</name>
    <dbReference type="NCBI Taxonomy" id="1428644"/>
    <lineage>
        <taxon>Bacteria</taxon>
        <taxon>Bacillati</taxon>
        <taxon>Actinomycetota</taxon>
        <taxon>Actinomycetes</taxon>
        <taxon>Kitasatosporales</taxon>
        <taxon>Streptomycetaceae</taxon>
        <taxon>Mangrovactinospora</taxon>
    </lineage>
</organism>
<feature type="transmembrane region" description="Helical" evidence="1">
    <location>
        <begin position="348"/>
        <end position="365"/>
    </location>
</feature>
<keyword evidence="1" id="KW-1133">Transmembrane helix</keyword>
<name>A0A1J7C7Y4_9ACTN</name>
<dbReference type="RefSeq" id="WP_071656409.1">
    <property type="nucleotide sequence ID" value="NZ_MLCF01000046.1"/>
</dbReference>
<gene>
    <name evidence="2" type="ORF">BIV57_10055</name>
</gene>
<feature type="transmembrane region" description="Helical" evidence="1">
    <location>
        <begin position="193"/>
        <end position="214"/>
    </location>
</feature>
<dbReference type="EMBL" id="MLCF01000046">
    <property type="protein sequence ID" value="OIV37636.1"/>
    <property type="molecule type" value="Genomic_DNA"/>
</dbReference>
<feature type="transmembrane region" description="Helical" evidence="1">
    <location>
        <begin position="413"/>
        <end position="437"/>
    </location>
</feature>
<feature type="transmembrane region" description="Helical" evidence="1">
    <location>
        <begin position="248"/>
        <end position="265"/>
    </location>
</feature>
<reference evidence="2 3" key="1">
    <citation type="submission" date="2016-10" db="EMBL/GenBank/DDBJ databases">
        <title>Genome sequence of Streptomyces gilvigriseus MUSC 26.</title>
        <authorList>
            <person name="Lee L.-H."/>
            <person name="Ser H.-L."/>
        </authorList>
    </citation>
    <scope>NUCLEOTIDE SEQUENCE [LARGE SCALE GENOMIC DNA]</scope>
    <source>
        <strain evidence="2 3">MUSC 26</strain>
    </source>
</reference>
<keyword evidence="3" id="KW-1185">Reference proteome</keyword>